<accession>A0A1X1X0U5</accession>
<dbReference type="Proteomes" id="UP000193622">
    <property type="component" value="Unassembled WGS sequence"/>
</dbReference>
<reference evidence="1 2" key="1">
    <citation type="submission" date="2016-01" db="EMBL/GenBank/DDBJ databases">
        <title>The new phylogeny of the genus Mycobacterium.</title>
        <authorList>
            <person name="Tarcisio F."/>
            <person name="Conor M."/>
            <person name="Antonella G."/>
            <person name="Elisabetta G."/>
            <person name="Giulia F.S."/>
            <person name="Sara T."/>
            <person name="Anna F."/>
            <person name="Clotilde B."/>
            <person name="Roberto B."/>
            <person name="Veronica D.S."/>
            <person name="Fabio R."/>
            <person name="Monica P."/>
            <person name="Olivier J."/>
            <person name="Enrico T."/>
            <person name="Nicola S."/>
        </authorList>
    </citation>
    <scope>NUCLEOTIDE SEQUENCE [LARGE SCALE GENOMIC DNA]</scope>
    <source>
        <strain evidence="1 2">DSM 45541</strain>
    </source>
</reference>
<dbReference type="EMBL" id="LQPC01000009">
    <property type="protein sequence ID" value="ORV92506.1"/>
    <property type="molecule type" value="Genomic_DNA"/>
</dbReference>
<evidence type="ECO:0000313" key="1">
    <source>
        <dbReference type="EMBL" id="ORV92506.1"/>
    </source>
</evidence>
<comment type="caution">
    <text evidence="1">The sequence shown here is derived from an EMBL/GenBank/DDBJ whole genome shotgun (WGS) entry which is preliminary data.</text>
</comment>
<organism evidence="1 2">
    <name type="scientific">Mycolicibacterium iranicum</name>
    <name type="common">Mycobacterium iranicum</name>
    <dbReference type="NCBI Taxonomy" id="912594"/>
    <lineage>
        <taxon>Bacteria</taxon>
        <taxon>Bacillati</taxon>
        <taxon>Actinomycetota</taxon>
        <taxon>Actinomycetes</taxon>
        <taxon>Mycobacteriales</taxon>
        <taxon>Mycobacteriaceae</taxon>
        <taxon>Mycolicibacterium</taxon>
    </lineage>
</organism>
<evidence type="ECO:0000313" key="2">
    <source>
        <dbReference type="Proteomes" id="UP000193622"/>
    </source>
</evidence>
<dbReference type="AlphaFoldDB" id="A0A1X1X0U5"/>
<proteinExistence type="predicted"/>
<name>A0A1X1X0U5_MYCIR</name>
<sequence>MTGIDPEAAAVRRLVVKLLLERIEGSQPETSALQEIRQHGADTATAVLSDVADLAVTNLVQLHGVDEARLLLNRLIVADLEEEAYLAGQ</sequence>
<protein>
    <submittedName>
        <fullName evidence="1">Uncharacterized protein</fullName>
    </submittedName>
</protein>
<gene>
    <name evidence="1" type="ORF">AWC12_02735</name>
</gene>
<dbReference type="RefSeq" id="WP_085171916.1">
    <property type="nucleotide sequence ID" value="NZ_LQPC01000009.1"/>
</dbReference>